<reference evidence="3" key="1">
    <citation type="journal article" date="2014" name="Int. J. Syst. Evol. Microbiol.">
        <title>Complete genome sequence of Corynebacterium casei LMG S-19264T (=DSM 44701T), isolated from a smear-ripened cheese.</title>
        <authorList>
            <consortium name="US DOE Joint Genome Institute (JGI-PGF)"/>
            <person name="Walter F."/>
            <person name="Albersmeier A."/>
            <person name="Kalinowski J."/>
            <person name="Ruckert C."/>
        </authorList>
    </citation>
    <scope>NUCLEOTIDE SEQUENCE</scope>
    <source>
        <strain evidence="3">CGMCC 1.12987</strain>
    </source>
</reference>
<evidence type="ECO:0000256" key="1">
    <source>
        <dbReference type="PROSITE-ProRule" id="PRU00409"/>
    </source>
</evidence>
<dbReference type="InterPro" id="IPR011761">
    <property type="entry name" value="ATP-grasp"/>
</dbReference>
<organism evidence="3 4">
    <name type="scientific">Paenibacillus abyssi</name>
    <dbReference type="NCBI Taxonomy" id="1340531"/>
    <lineage>
        <taxon>Bacteria</taxon>
        <taxon>Bacillati</taxon>
        <taxon>Bacillota</taxon>
        <taxon>Bacilli</taxon>
        <taxon>Bacillales</taxon>
        <taxon>Paenibacillaceae</taxon>
        <taxon>Paenibacillus</taxon>
    </lineage>
</organism>
<keyword evidence="1" id="KW-0547">Nucleotide-binding</keyword>
<dbReference type="GO" id="GO:0046872">
    <property type="term" value="F:metal ion binding"/>
    <property type="evidence" value="ECO:0007669"/>
    <property type="project" value="InterPro"/>
</dbReference>
<protein>
    <submittedName>
        <fullName evidence="3">Endospore coat-associated protein YheC</fullName>
    </submittedName>
</protein>
<dbReference type="SUPFAM" id="SSF56059">
    <property type="entry name" value="Glutathione synthetase ATP-binding domain-like"/>
    <property type="match status" value="1"/>
</dbReference>
<gene>
    <name evidence="3" type="primary">yheC</name>
    <name evidence="3" type="ORF">GCM10010916_48690</name>
</gene>
<dbReference type="Proteomes" id="UP000644756">
    <property type="component" value="Unassembled WGS sequence"/>
</dbReference>
<dbReference type="GO" id="GO:0005524">
    <property type="term" value="F:ATP binding"/>
    <property type="evidence" value="ECO:0007669"/>
    <property type="project" value="UniProtKB-UniRule"/>
</dbReference>
<name>A0A917G7Y2_9BACL</name>
<dbReference type="EMBL" id="BMGR01000027">
    <property type="protein sequence ID" value="GGG26562.1"/>
    <property type="molecule type" value="Genomic_DNA"/>
</dbReference>
<evidence type="ECO:0000313" key="4">
    <source>
        <dbReference type="Proteomes" id="UP000644756"/>
    </source>
</evidence>
<dbReference type="InterPro" id="IPR026838">
    <property type="entry name" value="YheC/D"/>
</dbReference>
<keyword evidence="4" id="KW-1185">Reference proteome</keyword>
<feature type="domain" description="ATP-grasp" evidence="2">
    <location>
        <begin position="125"/>
        <end position="368"/>
    </location>
</feature>
<evidence type="ECO:0000259" key="2">
    <source>
        <dbReference type="PROSITE" id="PS50975"/>
    </source>
</evidence>
<accession>A0A917G7Y2</accession>
<proteinExistence type="predicted"/>
<dbReference type="RefSeq" id="WP_188533699.1">
    <property type="nucleotide sequence ID" value="NZ_BMGR01000027.1"/>
</dbReference>
<sequence length="406" mass="45723">MNEPMWTLGIMVRLSNNKETPTAPLRLPEDRFCRALCRNGEKHGFDVFVFSALHYDSNTGRLQGYRLKGNDWVYGRCPLPDVLYDRCIYRTRSERIRCLAAVADMNNRRASIRLASALPGKLEVYRLLSQQPFIAPYLPYSERYTGKKQLKRRLAAAAHGLFLKPDAGMQGRGVIRLWRNPVSGSFHIQGRDRMNRPYSSTYTEAGSCLAAVDRIIAGREYLIQPFLRLIDTQSHPFDVRVLVQKNEAGQWAITGIAVRSGAAGSITANLHGGGGAKAAESTLNGMFGVQKTESILTRLRVLSIRTAERLEASYGRLLELGLDYGIEPDGSIWLLETNSKPGRSIFLLLDQREIADLTVERPLAYARLLCSRRRLIPSPSKHRMKNNSVDAIEKSFPEENFQEVHS</sequence>
<comment type="caution">
    <text evidence="3">The sequence shown here is derived from an EMBL/GenBank/DDBJ whole genome shotgun (WGS) entry which is preliminary data.</text>
</comment>
<dbReference type="Pfam" id="PF14398">
    <property type="entry name" value="ATPgrasp_YheCD"/>
    <property type="match status" value="1"/>
</dbReference>
<dbReference type="AlphaFoldDB" id="A0A917G7Y2"/>
<keyword evidence="1" id="KW-0067">ATP-binding</keyword>
<dbReference type="Gene3D" id="3.30.470.20">
    <property type="entry name" value="ATP-grasp fold, B domain"/>
    <property type="match status" value="1"/>
</dbReference>
<evidence type="ECO:0000313" key="3">
    <source>
        <dbReference type="EMBL" id="GGG26562.1"/>
    </source>
</evidence>
<dbReference type="PROSITE" id="PS50975">
    <property type="entry name" value="ATP_GRASP"/>
    <property type="match status" value="1"/>
</dbReference>
<reference evidence="3" key="2">
    <citation type="submission" date="2020-09" db="EMBL/GenBank/DDBJ databases">
        <authorList>
            <person name="Sun Q."/>
            <person name="Zhou Y."/>
        </authorList>
    </citation>
    <scope>NUCLEOTIDE SEQUENCE</scope>
    <source>
        <strain evidence="3">CGMCC 1.12987</strain>
    </source>
</reference>